<evidence type="ECO:0000313" key="7">
    <source>
        <dbReference type="Proteomes" id="UP000000657"/>
    </source>
</evidence>
<sequence>MTLSSEADARARLLAERADATARVAALHRELDRILDDTADRDADDEHDIEGASMPFEREQVRATLRQATDHLAEVDAALGRLAAGTYGVCETCGRPVGEQRLAARPSARTCVPCASRRPPSRG</sequence>
<keyword evidence="7" id="KW-1185">Reference proteome</keyword>
<proteinExistence type="predicted"/>
<dbReference type="HOGENOM" id="CLU_043144_3_0_11"/>
<keyword evidence="3" id="KW-0862">Zinc</keyword>
<organism evidence="6 7">
    <name type="scientific">Frankia alni (strain DSM 45986 / CECT 9034 / ACN14a)</name>
    <dbReference type="NCBI Taxonomy" id="326424"/>
    <lineage>
        <taxon>Bacteria</taxon>
        <taxon>Bacillati</taxon>
        <taxon>Actinomycetota</taxon>
        <taxon>Actinomycetes</taxon>
        <taxon>Frankiales</taxon>
        <taxon>Frankiaceae</taxon>
        <taxon>Frankia</taxon>
    </lineage>
</organism>
<dbReference type="SUPFAM" id="SSF57716">
    <property type="entry name" value="Glucocorticoid receptor-like (DNA-binding domain)"/>
    <property type="match status" value="1"/>
</dbReference>
<dbReference type="Gene3D" id="1.20.120.910">
    <property type="entry name" value="DksA, coiled-coil domain"/>
    <property type="match status" value="1"/>
</dbReference>
<evidence type="ECO:0000256" key="4">
    <source>
        <dbReference type="PROSITE-ProRule" id="PRU00510"/>
    </source>
</evidence>
<dbReference type="RefSeq" id="WP_011607533.1">
    <property type="nucleotide sequence ID" value="NC_008278.1"/>
</dbReference>
<dbReference type="PANTHER" id="PTHR33823:SF2">
    <property type="entry name" value="RNA POLYMERASE-BINDING TRANSCRIPTION FACTOR DKSA"/>
    <property type="match status" value="1"/>
</dbReference>
<dbReference type="STRING" id="326424.FRAAL6492"/>
<dbReference type="SUPFAM" id="SSF109635">
    <property type="entry name" value="DnaK suppressor protein DksA, alpha-hairpin domain"/>
    <property type="match status" value="1"/>
</dbReference>
<evidence type="ECO:0000259" key="5">
    <source>
        <dbReference type="Pfam" id="PF01258"/>
    </source>
</evidence>
<dbReference type="KEGG" id="fal:FRAAL6492"/>
<evidence type="ECO:0000313" key="6">
    <source>
        <dbReference type="EMBL" id="CAJ65115.1"/>
    </source>
</evidence>
<name>Q0RBR9_FRAAA</name>
<evidence type="ECO:0000256" key="2">
    <source>
        <dbReference type="ARBA" id="ARBA00022771"/>
    </source>
</evidence>
<reference evidence="6 7" key="1">
    <citation type="journal article" date="2007" name="Genome Res.">
        <title>Genome characteristics of facultatively symbiotic Frankia sp. strains reflect host range and host plant biogeography.</title>
        <authorList>
            <person name="Normand P."/>
            <person name="Lapierre P."/>
            <person name="Tisa L.S."/>
            <person name="Gogarten J.P."/>
            <person name="Alloisio N."/>
            <person name="Bagnarol E."/>
            <person name="Bassi C.A."/>
            <person name="Berry A.M."/>
            <person name="Bickhart D.M."/>
            <person name="Choisne N."/>
            <person name="Couloux A."/>
            <person name="Cournoyer B."/>
            <person name="Cruveiller S."/>
            <person name="Daubin V."/>
            <person name="Demange N."/>
            <person name="Francino M.P."/>
            <person name="Goltsman E."/>
            <person name="Huang Y."/>
            <person name="Kopp O.R."/>
            <person name="Labarre L."/>
            <person name="Lapidus A."/>
            <person name="Lavire C."/>
            <person name="Marechal J."/>
            <person name="Martinez M."/>
            <person name="Mastronunzio J.E."/>
            <person name="Mullin B.C."/>
            <person name="Niemann J."/>
            <person name="Pujic P."/>
            <person name="Rawnsley T."/>
            <person name="Rouy Z."/>
            <person name="Schenowitz C."/>
            <person name="Sellstedt A."/>
            <person name="Tavares F."/>
            <person name="Tomkins J.P."/>
            <person name="Vallenet D."/>
            <person name="Valverde C."/>
            <person name="Wall L.G."/>
            <person name="Wang Y."/>
            <person name="Medigue C."/>
            <person name="Benson D.R."/>
        </authorList>
    </citation>
    <scope>NUCLEOTIDE SEQUENCE [LARGE SCALE GENOMIC DNA]</scope>
    <source>
        <strain evidence="7">DSM 45986 / CECT 9034 / ACN14a</strain>
    </source>
</reference>
<dbReference type="InterPro" id="IPR000962">
    <property type="entry name" value="Znf_DskA_TraR"/>
</dbReference>
<gene>
    <name evidence="6" type="ordered locus">FRAAL6492</name>
</gene>
<accession>Q0RBR9</accession>
<dbReference type="EMBL" id="CT573213">
    <property type="protein sequence ID" value="CAJ65115.1"/>
    <property type="molecule type" value="Genomic_DNA"/>
</dbReference>
<evidence type="ECO:0000256" key="1">
    <source>
        <dbReference type="ARBA" id="ARBA00022723"/>
    </source>
</evidence>
<dbReference type="eggNOG" id="COG1734">
    <property type="taxonomic scope" value="Bacteria"/>
</dbReference>
<dbReference type="GO" id="GO:0008270">
    <property type="term" value="F:zinc ion binding"/>
    <property type="evidence" value="ECO:0007669"/>
    <property type="project" value="UniProtKB-KW"/>
</dbReference>
<dbReference type="PROSITE" id="PS51128">
    <property type="entry name" value="ZF_DKSA_2"/>
    <property type="match status" value="1"/>
</dbReference>
<keyword evidence="1" id="KW-0479">Metal-binding</keyword>
<dbReference type="InterPro" id="IPR037187">
    <property type="entry name" value="DnaK_N"/>
</dbReference>
<dbReference type="Proteomes" id="UP000000657">
    <property type="component" value="Chromosome"/>
</dbReference>
<dbReference type="AlphaFoldDB" id="Q0RBR9"/>
<keyword evidence="2" id="KW-0863">Zinc-finger</keyword>
<protein>
    <recommendedName>
        <fullName evidence="5">Zinc finger DksA/TraR C4-type domain-containing protein</fullName>
    </recommendedName>
</protein>
<evidence type="ECO:0000256" key="3">
    <source>
        <dbReference type="ARBA" id="ARBA00022833"/>
    </source>
</evidence>
<feature type="zinc finger region" description="dksA C4-type" evidence="4">
    <location>
        <begin position="90"/>
        <end position="114"/>
    </location>
</feature>
<dbReference type="PANTHER" id="PTHR33823">
    <property type="entry name" value="RNA POLYMERASE-BINDING TRANSCRIPTION FACTOR DKSA-RELATED"/>
    <property type="match status" value="1"/>
</dbReference>
<dbReference type="Pfam" id="PF01258">
    <property type="entry name" value="zf-dskA_traR"/>
    <property type="match status" value="1"/>
</dbReference>
<feature type="domain" description="Zinc finger DksA/TraR C4-type" evidence="5">
    <location>
        <begin position="85"/>
        <end position="118"/>
    </location>
</feature>